<organism evidence="2">
    <name type="scientific">Rhizophora mucronata</name>
    <name type="common">Asiatic mangrove</name>
    <dbReference type="NCBI Taxonomy" id="61149"/>
    <lineage>
        <taxon>Eukaryota</taxon>
        <taxon>Viridiplantae</taxon>
        <taxon>Streptophyta</taxon>
        <taxon>Embryophyta</taxon>
        <taxon>Tracheophyta</taxon>
        <taxon>Spermatophyta</taxon>
        <taxon>Magnoliopsida</taxon>
        <taxon>eudicotyledons</taxon>
        <taxon>Gunneridae</taxon>
        <taxon>Pentapetalae</taxon>
        <taxon>rosids</taxon>
        <taxon>fabids</taxon>
        <taxon>Malpighiales</taxon>
        <taxon>Rhizophoraceae</taxon>
        <taxon>Rhizophora</taxon>
    </lineage>
</organism>
<keyword evidence="1" id="KW-0472">Membrane</keyword>
<keyword evidence="1" id="KW-0812">Transmembrane</keyword>
<feature type="transmembrane region" description="Helical" evidence="1">
    <location>
        <begin position="21"/>
        <end position="43"/>
    </location>
</feature>
<keyword evidence="1" id="KW-1133">Transmembrane helix</keyword>
<dbReference type="EMBL" id="GGEC01041792">
    <property type="protein sequence ID" value="MBX22276.1"/>
    <property type="molecule type" value="Transcribed_RNA"/>
</dbReference>
<protein>
    <submittedName>
        <fullName evidence="2">Uncharacterized protein</fullName>
    </submittedName>
</protein>
<proteinExistence type="predicted"/>
<accession>A0A2P2LWB9</accession>
<evidence type="ECO:0000313" key="2">
    <source>
        <dbReference type="EMBL" id="MBX22276.1"/>
    </source>
</evidence>
<sequence>MLTGKTASIRSEPCECVRLRSVALNLFFFFVFFFFFSFCLLVFRSCLAVEKIDCQTEVCRTLFLHYLHLILFFICIS</sequence>
<dbReference type="AlphaFoldDB" id="A0A2P2LWB9"/>
<name>A0A2P2LWB9_RHIMU</name>
<reference evidence="2" key="1">
    <citation type="submission" date="2018-02" db="EMBL/GenBank/DDBJ databases">
        <title>Rhizophora mucronata_Transcriptome.</title>
        <authorList>
            <person name="Meera S.P."/>
            <person name="Sreeshan A."/>
            <person name="Augustine A."/>
        </authorList>
    </citation>
    <scope>NUCLEOTIDE SEQUENCE</scope>
    <source>
        <tissue evidence="2">Leaf</tissue>
    </source>
</reference>
<evidence type="ECO:0000256" key="1">
    <source>
        <dbReference type="SAM" id="Phobius"/>
    </source>
</evidence>